<dbReference type="OrthoDB" id="313128at2157"/>
<accession>A0A1I5R1R0</accession>
<dbReference type="Pfam" id="PF23993">
    <property type="entry name" value="DUF7311"/>
    <property type="match status" value="1"/>
</dbReference>
<dbReference type="RefSeq" id="WP_074877235.1">
    <property type="nucleotide sequence ID" value="NZ_FOXI01000004.1"/>
</dbReference>
<evidence type="ECO:0000313" key="3">
    <source>
        <dbReference type="Proteomes" id="UP000183769"/>
    </source>
</evidence>
<sequence length="139" mass="14302">MIRALLAVVLAAALLSAALPAVESAAADRTASALDRDVGRIERAGASLLVDDDPGARRVVTVSLPAGSLVAAGVDSFSVRCHPDCVVRYALDTGGVRTRRLEPPLAVRDGPVQFGTPGDHRLVLGLADGDDGRVVTIRG</sequence>
<organism evidence="2 3">
    <name type="scientific">Halolamina pelagica</name>
    <dbReference type="NCBI Taxonomy" id="699431"/>
    <lineage>
        <taxon>Archaea</taxon>
        <taxon>Methanobacteriati</taxon>
        <taxon>Methanobacteriota</taxon>
        <taxon>Stenosarchaea group</taxon>
        <taxon>Halobacteria</taxon>
        <taxon>Halobacteriales</taxon>
        <taxon>Haloferacaceae</taxon>
    </lineage>
</organism>
<keyword evidence="3" id="KW-1185">Reference proteome</keyword>
<dbReference type="InterPro" id="IPR055735">
    <property type="entry name" value="DUF7311"/>
</dbReference>
<evidence type="ECO:0000259" key="1">
    <source>
        <dbReference type="Pfam" id="PF23993"/>
    </source>
</evidence>
<protein>
    <recommendedName>
        <fullName evidence="1">DUF7311 domain-containing protein</fullName>
    </recommendedName>
</protein>
<dbReference type="AlphaFoldDB" id="A0A1I5R1R0"/>
<gene>
    <name evidence="2" type="ORF">SAMN05216277_104198</name>
</gene>
<reference evidence="3" key="1">
    <citation type="submission" date="2016-10" db="EMBL/GenBank/DDBJ databases">
        <authorList>
            <person name="Varghese N."/>
            <person name="Submissions S."/>
        </authorList>
    </citation>
    <scope>NUCLEOTIDE SEQUENCE [LARGE SCALE GENOMIC DNA]</scope>
    <source>
        <strain evidence="3">CGMCC 1.10329</strain>
    </source>
</reference>
<name>A0A1I5R1R0_9EURY</name>
<dbReference type="EMBL" id="FOXI01000004">
    <property type="protein sequence ID" value="SFP52458.1"/>
    <property type="molecule type" value="Genomic_DNA"/>
</dbReference>
<dbReference type="Proteomes" id="UP000183769">
    <property type="component" value="Unassembled WGS sequence"/>
</dbReference>
<evidence type="ECO:0000313" key="2">
    <source>
        <dbReference type="EMBL" id="SFP52458.1"/>
    </source>
</evidence>
<feature type="domain" description="DUF7311" evidence="1">
    <location>
        <begin position="1"/>
        <end position="138"/>
    </location>
</feature>
<proteinExistence type="predicted"/>